<proteinExistence type="predicted"/>
<dbReference type="SUPFAM" id="SSF53474">
    <property type="entry name" value="alpha/beta-Hydrolases"/>
    <property type="match status" value="1"/>
</dbReference>
<dbReference type="AlphaFoldDB" id="A0A140E5G1"/>
<protein>
    <recommendedName>
        <fullName evidence="3">Fungal lipase-like domain-containing protein</fullName>
    </recommendedName>
</protein>
<dbReference type="STRING" id="1538553.JT25_003890"/>
<evidence type="ECO:0008006" key="3">
    <source>
        <dbReference type="Google" id="ProtNLM"/>
    </source>
</evidence>
<organism evidence="1 2">
    <name type="scientific">Methylomonas denitrificans</name>
    <dbReference type="NCBI Taxonomy" id="1538553"/>
    <lineage>
        <taxon>Bacteria</taxon>
        <taxon>Pseudomonadati</taxon>
        <taxon>Pseudomonadota</taxon>
        <taxon>Gammaproteobacteria</taxon>
        <taxon>Methylococcales</taxon>
        <taxon>Methylococcaceae</taxon>
        <taxon>Methylomonas</taxon>
    </lineage>
</organism>
<evidence type="ECO:0000313" key="2">
    <source>
        <dbReference type="Proteomes" id="UP000030512"/>
    </source>
</evidence>
<name>A0A140E5G1_9GAMM</name>
<dbReference type="EMBL" id="CP014476">
    <property type="protein sequence ID" value="AMK75635.1"/>
    <property type="molecule type" value="Genomic_DNA"/>
</dbReference>
<sequence length="218" mass="25234">MYVYAMMAYNAYGEDDSYVMPKNVKTIVKEADGGLGLQYSVFEINKQKDKKELVIAFRGTEILDLNDWWYGNLFGGQYDMADCIYEKYVKNQDYKNHKIIAIGHSLGGGLALHLSVSYPGVEAYAFNPSYRIFRKNDTEQPNKRYLIAEEFEILSPMRLVWREPTQLEKFSEFYCSYTSKHSMKKLSRCILHVAAITNMEAEQSLKDNIDINCETTTK</sequence>
<reference evidence="1 2" key="1">
    <citation type="journal article" date="2015" name="Environ. Microbiol.">
        <title>Methane oxidation coupled to nitrate reduction under hypoxia by the Gammaproteobacterium Methylomonas denitrificans, sp. nov. type strain FJG1.</title>
        <authorList>
            <person name="Kits K.D."/>
            <person name="Klotz M.G."/>
            <person name="Stein L.Y."/>
        </authorList>
    </citation>
    <scope>NUCLEOTIDE SEQUENCE [LARGE SCALE GENOMIC DNA]</scope>
    <source>
        <strain evidence="1 2">FJG1</strain>
    </source>
</reference>
<keyword evidence="2" id="KW-1185">Reference proteome</keyword>
<dbReference type="Pfam" id="PF26363">
    <property type="entry name" value="Phospholipase-like"/>
    <property type="match status" value="1"/>
</dbReference>
<accession>A0A140E5G1</accession>
<gene>
    <name evidence="1" type="ORF">JT25_003890</name>
</gene>
<dbReference type="InterPro" id="IPR029058">
    <property type="entry name" value="AB_hydrolase_fold"/>
</dbReference>
<dbReference type="KEGG" id="mdn:JT25_003890"/>
<evidence type="ECO:0000313" key="1">
    <source>
        <dbReference type="EMBL" id="AMK75635.1"/>
    </source>
</evidence>
<dbReference type="Gene3D" id="3.40.50.1820">
    <property type="entry name" value="alpha/beta hydrolase"/>
    <property type="match status" value="1"/>
</dbReference>
<dbReference type="Proteomes" id="UP000030512">
    <property type="component" value="Chromosome"/>
</dbReference>